<feature type="region of interest" description="Disordered" evidence="1">
    <location>
        <begin position="163"/>
        <end position="185"/>
    </location>
</feature>
<dbReference type="RefSeq" id="WP_281105506.1">
    <property type="nucleotide sequence ID" value="NZ_JAOPMH010000003.1"/>
</dbReference>
<protein>
    <submittedName>
        <fullName evidence="2">Uncharacterized protein</fullName>
    </submittedName>
</protein>
<evidence type="ECO:0000313" key="3">
    <source>
        <dbReference type="Proteomes" id="UP001161916"/>
    </source>
</evidence>
<dbReference type="AlphaFoldDB" id="A0AA43P5L1"/>
<gene>
    <name evidence="2" type="ORF">OB951_02295</name>
</gene>
<evidence type="ECO:0000256" key="1">
    <source>
        <dbReference type="SAM" id="MobiDB-lite"/>
    </source>
</evidence>
<comment type="caution">
    <text evidence="2">The sequence shown here is derived from an EMBL/GenBank/DDBJ whole genome shotgun (WGS) entry which is preliminary data.</text>
</comment>
<reference evidence="2" key="2">
    <citation type="journal article" date="2023" name="Gut Microbes">
        <title>Characterization of Bifidobacterium kashiwanohense that utilizes both milk- and plant-derived oligosaccharides.</title>
        <authorList>
            <person name="Orihara K."/>
            <person name="Yahagi K."/>
            <person name="Saito Y."/>
            <person name="Watanabe Y."/>
            <person name="Sasai T."/>
            <person name="Hara T."/>
            <person name="Tsukuda N."/>
            <person name="Oki K."/>
            <person name="Fujimoto J."/>
            <person name="Matsuki T."/>
        </authorList>
    </citation>
    <scope>NUCLEOTIDE SEQUENCE</scope>
    <source>
        <strain evidence="2">YIT 13062</strain>
    </source>
</reference>
<dbReference type="EMBL" id="JAOPMH010000003">
    <property type="protein sequence ID" value="MDH7889448.1"/>
    <property type="molecule type" value="Genomic_DNA"/>
</dbReference>
<evidence type="ECO:0000313" key="2">
    <source>
        <dbReference type="EMBL" id="MDH7889448.1"/>
    </source>
</evidence>
<accession>A0AA43P5L1</accession>
<feature type="compositionally biased region" description="Polar residues" evidence="1">
    <location>
        <begin position="163"/>
        <end position="175"/>
    </location>
</feature>
<dbReference type="Proteomes" id="UP001161916">
    <property type="component" value="Unassembled WGS sequence"/>
</dbReference>
<proteinExistence type="predicted"/>
<name>A0AA43P5L1_9BIFI</name>
<sequence>MVSIVPPAADTYGTVSASVFIHGIKPMLQLIDLLLQHRDLSYLLVDDQVAHVEHLSSVFTGPNSHERRIGDVVIFQHGLGFGIPHPPRLCLITRYAMKLRIFNGFRKPVERGKTCKVGSEPERKHHFDCSIFQKNIRFIAKGFIVFCPIFLSNDAEKEIMRQQDQNTGRLRTSTAIARKTEPAPA</sequence>
<reference evidence="2" key="1">
    <citation type="submission" date="2022-09" db="EMBL/GenBank/DDBJ databases">
        <authorList>
            <person name="Orihara K."/>
        </authorList>
    </citation>
    <scope>NUCLEOTIDE SEQUENCE</scope>
    <source>
        <strain evidence="2">YIT 13062</strain>
    </source>
</reference>
<organism evidence="2 3">
    <name type="scientific">Bifidobacterium catenulatum subsp. kashiwanohense</name>
    <dbReference type="NCBI Taxonomy" id="630129"/>
    <lineage>
        <taxon>Bacteria</taxon>
        <taxon>Bacillati</taxon>
        <taxon>Actinomycetota</taxon>
        <taxon>Actinomycetes</taxon>
        <taxon>Bifidobacteriales</taxon>
        <taxon>Bifidobacteriaceae</taxon>
        <taxon>Bifidobacterium</taxon>
    </lineage>
</organism>